<protein>
    <submittedName>
        <fullName evidence="1">Uncharacterized protein</fullName>
    </submittedName>
</protein>
<organism evidence="1 2">
    <name type="scientific">Dreissena polymorpha</name>
    <name type="common">Zebra mussel</name>
    <name type="synonym">Mytilus polymorpha</name>
    <dbReference type="NCBI Taxonomy" id="45954"/>
    <lineage>
        <taxon>Eukaryota</taxon>
        <taxon>Metazoa</taxon>
        <taxon>Spiralia</taxon>
        <taxon>Lophotrochozoa</taxon>
        <taxon>Mollusca</taxon>
        <taxon>Bivalvia</taxon>
        <taxon>Autobranchia</taxon>
        <taxon>Heteroconchia</taxon>
        <taxon>Euheterodonta</taxon>
        <taxon>Imparidentia</taxon>
        <taxon>Neoheterodontei</taxon>
        <taxon>Myida</taxon>
        <taxon>Dreissenoidea</taxon>
        <taxon>Dreissenidae</taxon>
        <taxon>Dreissena</taxon>
    </lineage>
</organism>
<name>A0A9D4NDK4_DREPO</name>
<dbReference type="Proteomes" id="UP000828390">
    <property type="component" value="Unassembled WGS sequence"/>
</dbReference>
<reference evidence="1" key="2">
    <citation type="submission" date="2020-11" db="EMBL/GenBank/DDBJ databases">
        <authorList>
            <person name="McCartney M.A."/>
            <person name="Auch B."/>
            <person name="Kono T."/>
            <person name="Mallez S."/>
            <person name="Becker A."/>
            <person name="Gohl D.M."/>
            <person name="Silverstein K.A.T."/>
            <person name="Koren S."/>
            <person name="Bechman K.B."/>
            <person name="Herman A."/>
            <person name="Abrahante J.E."/>
            <person name="Garbe J."/>
        </authorList>
    </citation>
    <scope>NUCLEOTIDE SEQUENCE</scope>
    <source>
        <strain evidence="1">Duluth1</strain>
        <tissue evidence="1">Whole animal</tissue>
    </source>
</reference>
<accession>A0A9D4NDK4</accession>
<evidence type="ECO:0000313" key="1">
    <source>
        <dbReference type="EMBL" id="KAH3891819.1"/>
    </source>
</evidence>
<evidence type="ECO:0000313" key="2">
    <source>
        <dbReference type="Proteomes" id="UP000828390"/>
    </source>
</evidence>
<dbReference type="AlphaFoldDB" id="A0A9D4NDK4"/>
<comment type="caution">
    <text evidence="1">The sequence shown here is derived from an EMBL/GenBank/DDBJ whole genome shotgun (WGS) entry which is preliminary data.</text>
</comment>
<dbReference type="EMBL" id="JAIWYP010000001">
    <property type="protein sequence ID" value="KAH3891819.1"/>
    <property type="molecule type" value="Genomic_DNA"/>
</dbReference>
<keyword evidence="2" id="KW-1185">Reference proteome</keyword>
<proteinExistence type="predicted"/>
<sequence>MWQQPGSQDIQPERVHQRHLFAESPLFIIDLRVRETHCLCNMPDDGSGTRKVQVRIMFTQVNHTILS</sequence>
<gene>
    <name evidence="1" type="ORF">DPMN_015927</name>
</gene>
<reference evidence="1" key="1">
    <citation type="journal article" date="2019" name="bioRxiv">
        <title>The Genome of the Zebra Mussel, Dreissena polymorpha: A Resource for Invasive Species Research.</title>
        <authorList>
            <person name="McCartney M.A."/>
            <person name="Auch B."/>
            <person name="Kono T."/>
            <person name="Mallez S."/>
            <person name="Zhang Y."/>
            <person name="Obille A."/>
            <person name="Becker A."/>
            <person name="Abrahante J.E."/>
            <person name="Garbe J."/>
            <person name="Badalamenti J.P."/>
            <person name="Herman A."/>
            <person name="Mangelson H."/>
            <person name="Liachko I."/>
            <person name="Sullivan S."/>
            <person name="Sone E.D."/>
            <person name="Koren S."/>
            <person name="Silverstein K.A.T."/>
            <person name="Beckman K.B."/>
            <person name="Gohl D.M."/>
        </authorList>
    </citation>
    <scope>NUCLEOTIDE SEQUENCE</scope>
    <source>
        <strain evidence="1">Duluth1</strain>
        <tissue evidence="1">Whole animal</tissue>
    </source>
</reference>